<dbReference type="EMBL" id="JACASE010000007">
    <property type="protein sequence ID" value="KAF6447408.1"/>
    <property type="molecule type" value="Genomic_DNA"/>
</dbReference>
<gene>
    <name evidence="2" type="ORF">HJG63_011869</name>
</gene>
<evidence type="ECO:0000256" key="1">
    <source>
        <dbReference type="SAM" id="MobiDB-lite"/>
    </source>
</evidence>
<sequence>MWIYFPGHVTSITPGVCRALGAGWVQSPLTQMDRRAGPTGQDGREGLDGKCADRRVRDCRRRCLTSSPLSSEGDKGGSRGGDSPEVTELEAARRPAAVLFPSGPLSISHPLPFTASSPEHEAWRVLRALLKCTFTSHLPAGCSLLCIGALLPSRHCPTHHPEVLA</sequence>
<organism evidence="2 3">
    <name type="scientific">Rousettus aegyptiacus</name>
    <name type="common">Egyptian fruit bat</name>
    <name type="synonym">Pteropus aegyptiacus</name>
    <dbReference type="NCBI Taxonomy" id="9407"/>
    <lineage>
        <taxon>Eukaryota</taxon>
        <taxon>Metazoa</taxon>
        <taxon>Chordata</taxon>
        <taxon>Craniata</taxon>
        <taxon>Vertebrata</taxon>
        <taxon>Euteleostomi</taxon>
        <taxon>Mammalia</taxon>
        <taxon>Eutheria</taxon>
        <taxon>Laurasiatheria</taxon>
        <taxon>Chiroptera</taxon>
        <taxon>Yinpterochiroptera</taxon>
        <taxon>Pteropodoidea</taxon>
        <taxon>Pteropodidae</taxon>
        <taxon>Rousettinae</taxon>
        <taxon>Rousettus</taxon>
    </lineage>
</organism>
<feature type="region of interest" description="Disordered" evidence="1">
    <location>
        <begin position="65"/>
        <end position="92"/>
    </location>
</feature>
<proteinExistence type="predicted"/>
<protein>
    <submittedName>
        <fullName evidence="2">Uncharacterized protein</fullName>
    </submittedName>
</protein>
<evidence type="ECO:0000313" key="3">
    <source>
        <dbReference type="Proteomes" id="UP000593571"/>
    </source>
</evidence>
<reference evidence="2 3" key="1">
    <citation type="journal article" date="2020" name="Nature">
        <title>Six reference-quality genomes reveal evolution of bat adaptations.</title>
        <authorList>
            <person name="Jebb D."/>
            <person name="Huang Z."/>
            <person name="Pippel M."/>
            <person name="Hughes G.M."/>
            <person name="Lavrichenko K."/>
            <person name="Devanna P."/>
            <person name="Winkler S."/>
            <person name="Jermiin L.S."/>
            <person name="Skirmuntt E.C."/>
            <person name="Katzourakis A."/>
            <person name="Burkitt-Gray L."/>
            <person name="Ray D.A."/>
            <person name="Sullivan K.A.M."/>
            <person name="Roscito J.G."/>
            <person name="Kirilenko B.M."/>
            <person name="Davalos L.M."/>
            <person name="Corthals A.P."/>
            <person name="Power M.L."/>
            <person name="Jones G."/>
            <person name="Ransome R.D."/>
            <person name="Dechmann D.K.N."/>
            <person name="Locatelli A.G."/>
            <person name="Puechmaille S.J."/>
            <person name="Fedrigo O."/>
            <person name="Jarvis E.D."/>
            <person name="Hiller M."/>
            <person name="Vernes S.C."/>
            <person name="Myers E.W."/>
            <person name="Teeling E.C."/>
        </authorList>
    </citation>
    <scope>NUCLEOTIDE SEQUENCE [LARGE SCALE GENOMIC DNA]</scope>
    <source>
        <strain evidence="2">MRouAeg1</strain>
        <tissue evidence="2">Muscle</tissue>
    </source>
</reference>
<dbReference type="Proteomes" id="UP000593571">
    <property type="component" value="Unassembled WGS sequence"/>
</dbReference>
<accession>A0A7J8FI73</accession>
<name>A0A7J8FI73_ROUAE</name>
<dbReference type="AlphaFoldDB" id="A0A7J8FI73"/>
<comment type="caution">
    <text evidence="2">The sequence shown here is derived from an EMBL/GenBank/DDBJ whole genome shotgun (WGS) entry which is preliminary data.</text>
</comment>
<evidence type="ECO:0000313" key="2">
    <source>
        <dbReference type="EMBL" id="KAF6447408.1"/>
    </source>
</evidence>
<keyword evidence="3" id="KW-1185">Reference proteome</keyword>